<feature type="region of interest" description="Disordered" evidence="2">
    <location>
        <begin position="324"/>
        <end position="349"/>
    </location>
</feature>
<protein>
    <submittedName>
        <fullName evidence="5">Hamartin</fullName>
    </submittedName>
</protein>
<feature type="coiled-coil region" evidence="1">
    <location>
        <begin position="900"/>
        <end position="948"/>
    </location>
</feature>
<dbReference type="GO" id="GO:0051726">
    <property type="term" value="P:regulation of cell cycle"/>
    <property type="evidence" value="ECO:0007669"/>
    <property type="project" value="TreeGrafter"/>
</dbReference>
<dbReference type="PANTHER" id="PTHR15154">
    <property type="entry name" value="HAMARTIN"/>
    <property type="match status" value="1"/>
</dbReference>
<dbReference type="PANTHER" id="PTHR15154:SF2">
    <property type="entry name" value="HAMARTIN"/>
    <property type="match status" value="1"/>
</dbReference>
<dbReference type="STRING" id="51028.A0A0N4V649"/>
<dbReference type="Pfam" id="PF04388">
    <property type="entry name" value="Hamartin"/>
    <property type="match status" value="1"/>
</dbReference>
<feature type="coiled-coil region" evidence="1">
    <location>
        <begin position="755"/>
        <end position="873"/>
    </location>
</feature>
<reference evidence="5" key="1">
    <citation type="submission" date="2017-02" db="UniProtKB">
        <authorList>
            <consortium name="WormBaseParasite"/>
        </authorList>
    </citation>
    <scope>IDENTIFICATION</scope>
</reference>
<keyword evidence="4" id="KW-1185">Reference proteome</keyword>
<dbReference type="InterPro" id="IPR016024">
    <property type="entry name" value="ARM-type_fold"/>
</dbReference>
<dbReference type="GO" id="GO:0008285">
    <property type="term" value="P:negative regulation of cell population proliferation"/>
    <property type="evidence" value="ECO:0007669"/>
    <property type="project" value="TreeGrafter"/>
</dbReference>
<sequence length="1074" mass="121895">MSARTRSEIIKLIRYSESLNSKVSEDSREALRSLIDQGEAIGHLVQYYSHTQSFRALDLLCRIKEPHDSELCNRMQECFGKNPLATIILLGQIVQKAPSWLTKLCEHSLFAHLLKLLNTTSDTVIMVGGILFISSLIPHCSTLKRPLLQDLFRILLAACALLYNKKKLLEKGLDNDYLGPVHVSHLYCVIIQYFVVLYGIYPNNLLEYLRDCYTKHHDEHALSILEPVYGVVRFHPLLAKGTTDQELNRSRWSQREAHDFSADCRHMMVRPVIEGSVNVLAKASPNHSESSAVNLNVYHFPPKVPSSHSSSNYQWNDSRWNDSPSINLGVETPPGTRSTSPTAQKQNMHSSNTIASKCFLSCESSRLSFLLIFSWLVPSSGSFHSADGSEEVRRTKRDSFSRKLVDMVRGRRDGAFALVKEGNRPSLLEKLEATKEEVGDIEVIDAVIDDKSHASVGSHVEEAIDAAEAHDSPTPTLPQDSKIDEGLVASYNKTSHPPPNKRGREENLENYSVRSRSASLARENSASIIAEKPSSVFANDMHHHSFTLCKIMEHESCNLSHRAYSCPSLVKEELEGSSQNILVIDEAKKRSVPVTLPTSTLASLIEKEFPYLAFLRTLLLPDAGAFCIRLFLIEHEGAIDSDLKKEQERTRELYMEASLEHHKILKRMCLADRLPAKIYDDMSNLIQGLPLEKQREILISRLALVNQHLMYERSGRLLHAERNRRLFGRIKQQKLSDAQIITLQKELHEAQGVILNGYLKRREELVNALSGLRKKEKLALKERQESEARYREKLRQLNIEAEKSRNELEFLKLNMERIAEEKERLAKERSDLQRRCEDGEVLRKLTEAKVTVLEASRLELRKAHETNQALRDKLALNELKAKKQNAGITSVLPISGERDERAFSSQVEKLRKELRNEQNANELLRIKKAEIEEDCKAKKEKCMDLEALLERAAVVHKQQSDAAQHKYLSLLSVCQKQQTHILELCAYIEQQLGRRTPVMEGSTAPIPRGVVPEEILSFDSRGDSDSTGIFNNVVSPSEALHTSGLFGFSPVIVDELTRRESEFQSQQDEQWQES</sequence>
<proteinExistence type="predicted"/>
<dbReference type="GO" id="GO:0033596">
    <property type="term" value="C:TSC1-TSC2 complex"/>
    <property type="evidence" value="ECO:0007669"/>
    <property type="project" value="TreeGrafter"/>
</dbReference>
<gene>
    <name evidence="3" type="ORF">EVEC_LOCUS5333</name>
</gene>
<dbReference type="SUPFAM" id="SSF48371">
    <property type="entry name" value="ARM repeat"/>
    <property type="match status" value="1"/>
</dbReference>
<organism evidence="5">
    <name type="scientific">Enterobius vermicularis</name>
    <name type="common">Human pinworm</name>
    <dbReference type="NCBI Taxonomy" id="51028"/>
    <lineage>
        <taxon>Eukaryota</taxon>
        <taxon>Metazoa</taxon>
        <taxon>Ecdysozoa</taxon>
        <taxon>Nematoda</taxon>
        <taxon>Chromadorea</taxon>
        <taxon>Rhabditida</taxon>
        <taxon>Spirurina</taxon>
        <taxon>Oxyuridomorpha</taxon>
        <taxon>Oxyuroidea</taxon>
        <taxon>Oxyuridae</taxon>
        <taxon>Enterobius</taxon>
    </lineage>
</organism>
<reference evidence="3 4" key="2">
    <citation type="submission" date="2018-10" db="EMBL/GenBank/DDBJ databases">
        <authorList>
            <consortium name="Pathogen Informatics"/>
        </authorList>
    </citation>
    <scope>NUCLEOTIDE SEQUENCE [LARGE SCALE GENOMIC DNA]</scope>
</reference>
<name>A0A0N4V649_ENTVE</name>
<accession>A0A0N4V649</accession>
<dbReference type="EMBL" id="UXUI01008131">
    <property type="protein sequence ID" value="VDD90582.1"/>
    <property type="molecule type" value="Genomic_DNA"/>
</dbReference>
<dbReference type="OrthoDB" id="6022054at2759"/>
<dbReference type="AlphaFoldDB" id="A0A0N4V649"/>
<dbReference type="Proteomes" id="UP000274131">
    <property type="component" value="Unassembled WGS sequence"/>
</dbReference>
<evidence type="ECO:0000256" key="1">
    <source>
        <dbReference type="SAM" id="Coils"/>
    </source>
</evidence>
<evidence type="ECO:0000313" key="5">
    <source>
        <dbReference type="WBParaSite" id="EVEC_0000572201-mRNA-1"/>
    </source>
</evidence>
<dbReference type="InterPro" id="IPR007483">
    <property type="entry name" value="Hamartin"/>
</dbReference>
<dbReference type="WBParaSite" id="EVEC_0000572201-mRNA-1">
    <property type="protein sequence ID" value="EVEC_0000572201-mRNA-1"/>
    <property type="gene ID" value="EVEC_0000572201"/>
</dbReference>
<dbReference type="GO" id="GO:0032007">
    <property type="term" value="P:negative regulation of TOR signaling"/>
    <property type="evidence" value="ECO:0007669"/>
    <property type="project" value="TreeGrafter"/>
</dbReference>
<evidence type="ECO:0000313" key="4">
    <source>
        <dbReference type="Proteomes" id="UP000274131"/>
    </source>
</evidence>
<feature type="compositionally biased region" description="Polar residues" evidence="2">
    <location>
        <begin position="335"/>
        <end position="349"/>
    </location>
</feature>
<evidence type="ECO:0000256" key="2">
    <source>
        <dbReference type="SAM" id="MobiDB-lite"/>
    </source>
</evidence>
<evidence type="ECO:0000313" key="3">
    <source>
        <dbReference type="EMBL" id="VDD90582.1"/>
    </source>
</evidence>
<keyword evidence="1" id="KW-0175">Coiled coil</keyword>
<feature type="region of interest" description="Disordered" evidence="2">
    <location>
        <begin position="490"/>
        <end position="516"/>
    </location>
</feature>